<dbReference type="PIRSF" id="PIRSF004976">
    <property type="entry name" value="ATPase_YdaO"/>
    <property type="match status" value="1"/>
</dbReference>
<feature type="domain" description="2-thiouridine synthetase TtuA-like N-terminal LIM" evidence="4">
    <location>
        <begin position="2"/>
        <end position="27"/>
    </location>
</feature>
<feature type="binding site" evidence="2">
    <location>
        <position position="26"/>
    </location>
    <ligand>
        <name>Zn(2+)</name>
        <dbReference type="ChEBI" id="CHEBI:29105"/>
        <label>1</label>
    </ligand>
</feature>
<dbReference type="GO" id="GO:0046872">
    <property type="term" value="F:metal ion binding"/>
    <property type="evidence" value="ECO:0007669"/>
    <property type="project" value="UniProtKB-KW"/>
</dbReference>
<keyword evidence="2" id="KW-0862">Zinc</keyword>
<dbReference type="NCBIfam" id="TIGR00269">
    <property type="entry name" value="TIGR00269 family protein"/>
    <property type="match status" value="1"/>
</dbReference>
<accession>A0A2R7Y7P1</accession>
<feature type="binding site" evidence="2">
    <location>
        <position position="23"/>
    </location>
    <ligand>
        <name>Zn(2+)</name>
        <dbReference type="ChEBI" id="CHEBI:29105"/>
        <label>1</label>
    </ligand>
</feature>
<feature type="binding site" evidence="2">
    <location>
        <position position="287"/>
    </location>
    <ligand>
        <name>Zn(2+)</name>
        <dbReference type="ChEBI" id="CHEBI:29105"/>
        <label>2</label>
    </ligand>
</feature>
<dbReference type="Pfam" id="PF22082">
    <property type="entry name" value="TtuA_LIM_N"/>
    <property type="match status" value="1"/>
</dbReference>
<comment type="caution">
    <text evidence="5">The sequence shown here is derived from an EMBL/GenBank/DDBJ whole genome shotgun (WGS) entry which is preliminary data.</text>
</comment>
<evidence type="ECO:0000256" key="1">
    <source>
        <dbReference type="ARBA" id="ARBA00022679"/>
    </source>
</evidence>
<dbReference type="PANTHER" id="PTHR11807">
    <property type="entry name" value="ATPASES OF THE PP SUPERFAMILY-RELATED"/>
    <property type="match status" value="1"/>
</dbReference>
<feature type="binding site" evidence="2">
    <location>
        <position position="301"/>
    </location>
    <ligand>
        <name>Zn(2+)</name>
        <dbReference type="ChEBI" id="CHEBI:29105"/>
        <label>2</label>
    </ligand>
</feature>
<evidence type="ECO:0000259" key="3">
    <source>
        <dbReference type="Pfam" id="PF01171"/>
    </source>
</evidence>
<dbReference type="InterPro" id="IPR011063">
    <property type="entry name" value="TilS/TtcA_N"/>
</dbReference>
<evidence type="ECO:0000313" key="5">
    <source>
        <dbReference type="EMBL" id="PUA33553.1"/>
    </source>
</evidence>
<feature type="domain" description="tRNA(Ile)-lysidine/2-thiocytidine synthase N-terminal" evidence="3">
    <location>
        <begin position="51"/>
        <end position="222"/>
    </location>
</feature>
<dbReference type="EMBL" id="NBVN01000002">
    <property type="protein sequence ID" value="PUA33553.1"/>
    <property type="molecule type" value="Genomic_DNA"/>
</dbReference>
<dbReference type="InterPro" id="IPR054306">
    <property type="entry name" value="TtuA-like_LIM_N"/>
</dbReference>
<gene>
    <name evidence="5" type="ORF">B7O98_03815</name>
</gene>
<protein>
    <submittedName>
        <fullName evidence="5">TIGR00269 family protein</fullName>
    </submittedName>
</protein>
<dbReference type="InterPro" id="IPR000541">
    <property type="entry name" value="Ncs6/Tuc1/Ctu1"/>
</dbReference>
<feature type="binding site" evidence="2">
    <location>
        <position position="290"/>
    </location>
    <ligand>
        <name>Zn(2+)</name>
        <dbReference type="ChEBI" id="CHEBI:29105"/>
        <label>2</label>
    </ligand>
</feature>
<evidence type="ECO:0000313" key="6">
    <source>
        <dbReference type="Proteomes" id="UP000244093"/>
    </source>
</evidence>
<dbReference type="InterPro" id="IPR035107">
    <property type="entry name" value="tRNA_thiolation_TtcA_Ctu1"/>
</dbReference>
<dbReference type="GO" id="GO:0016740">
    <property type="term" value="F:transferase activity"/>
    <property type="evidence" value="ECO:0007669"/>
    <property type="project" value="UniProtKB-KW"/>
</dbReference>
<evidence type="ECO:0000259" key="4">
    <source>
        <dbReference type="Pfam" id="PF22082"/>
    </source>
</evidence>
<keyword evidence="1" id="KW-0808">Transferase</keyword>
<dbReference type="Pfam" id="PF01171">
    <property type="entry name" value="ATP_bind_3"/>
    <property type="match status" value="1"/>
</dbReference>
<dbReference type="GO" id="GO:0002144">
    <property type="term" value="C:cytosolic tRNA wobble base thiouridylase complex"/>
    <property type="evidence" value="ECO:0007669"/>
    <property type="project" value="TreeGrafter"/>
</dbReference>
<feature type="binding site" evidence="2">
    <location>
        <position position="6"/>
    </location>
    <ligand>
        <name>Zn(2+)</name>
        <dbReference type="ChEBI" id="CHEBI:29105"/>
        <label>1</label>
    </ligand>
</feature>
<dbReference type="SUPFAM" id="SSF52402">
    <property type="entry name" value="Adenine nucleotide alpha hydrolases-like"/>
    <property type="match status" value="1"/>
</dbReference>
<dbReference type="GO" id="GO:0000049">
    <property type="term" value="F:tRNA binding"/>
    <property type="evidence" value="ECO:0007669"/>
    <property type="project" value="InterPro"/>
</dbReference>
<dbReference type="GO" id="GO:0002143">
    <property type="term" value="P:tRNA wobble position uridine thiolation"/>
    <property type="evidence" value="ECO:0007669"/>
    <property type="project" value="TreeGrafter"/>
</dbReference>
<reference evidence="5 6" key="1">
    <citation type="journal article" date="2018" name="Syst. Appl. Microbiol.">
        <title>A new symbiotic nanoarchaeote (Candidatus Nanoclepta minutus) and its host (Zestosphaera tikiterensis gen. nov., sp. nov.) from a New Zealand hot spring.</title>
        <authorList>
            <person name="St John E."/>
            <person name="Liu Y."/>
            <person name="Podar M."/>
            <person name="Stott M.B."/>
            <person name="Meneghin J."/>
            <person name="Chen Z."/>
            <person name="Lagutin K."/>
            <person name="Mitchell K."/>
            <person name="Reysenbach A.L."/>
        </authorList>
    </citation>
    <scope>NUCLEOTIDE SEQUENCE [LARGE SCALE GENOMIC DNA]</scope>
    <source>
        <strain evidence="5">NZ3</strain>
    </source>
</reference>
<feature type="binding site" evidence="2">
    <location>
        <position position="3"/>
    </location>
    <ligand>
        <name>Zn(2+)</name>
        <dbReference type="ChEBI" id="CHEBI:29105"/>
        <label>1</label>
    </ligand>
</feature>
<feature type="binding site" evidence="2">
    <location>
        <position position="304"/>
    </location>
    <ligand>
        <name>Zn(2+)</name>
        <dbReference type="ChEBI" id="CHEBI:29105"/>
        <label>2</label>
    </ligand>
</feature>
<dbReference type="InterPro" id="IPR014729">
    <property type="entry name" value="Rossmann-like_a/b/a_fold"/>
</dbReference>
<dbReference type="Gene3D" id="3.40.50.620">
    <property type="entry name" value="HUPs"/>
    <property type="match status" value="1"/>
</dbReference>
<organism evidence="5 6">
    <name type="scientific">Zestosphaera tikiterensis</name>
    <dbReference type="NCBI Taxonomy" id="1973259"/>
    <lineage>
        <taxon>Archaea</taxon>
        <taxon>Thermoproteota</taxon>
        <taxon>Thermoprotei</taxon>
        <taxon>Desulfurococcales</taxon>
        <taxon>Desulfurococcaceae</taxon>
        <taxon>Zestosphaera</taxon>
    </lineage>
</organism>
<sequence length="324" mass="37045">MKCVVCGVKEATVYQRHTGMALCRDCFMEDIIKRVSNEVKRFDMFNERHKLMLAVSGGKDSYVLLDVILKLHDPSRVGVVSIVEGIEGYNRAEDLVRVKGLASKHGVDVVVISLKDYVGLSLSEIVSMSREKSINVSPCTYCGVLRRKAINEVARDLGYDRVLTAHNLDDEVQTALLNVLRGDLFRLVQLHPKGPLLSSLFVRKVKPLRKIYEEEIAVYAHIIGYEFQTTDCPYLRFQPSLRARLREYLYRLERKNPGTMLKFLNTLDEFLEKYLSKYVSYPELPKCLNCGEATAYGRKYCMACELLMNLGVEKPKYLRLSPRG</sequence>
<proteinExistence type="predicted"/>
<name>A0A2R7Y7P1_9CREN</name>
<dbReference type="PANTHER" id="PTHR11807:SF12">
    <property type="entry name" value="CYTOPLASMIC TRNA 2-THIOLATION PROTEIN 1"/>
    <property type="match status" value="1"/>
</dbReference>
<evidence type="ECO:0000256" key="2">
    <source>
        <dbReference type="PIRSR" id="PIRSR004976-50"/>
    </source>
</evidence>
<dbReference type="AlphaFoldDB" id="A0A2R7Y7P1"/>
<keyword evidence="2" id="KW-0479">Metal-binding</keyword>
<dbReference type="Proteomes" id="UP000244093">
    <property type="component" value="Unassembled WGS sequence"/>
</dbReference>